<evidence type="ECO:0000313" key="2">
    <source>
        <dbReference type="EMBL" id="GAY53709.1"/>
    </source>
</evidence>
<evidence type="ECO:0000256" key="1">
    <source>
        <dbReference type="SAM" id="MobiDB-lite"/>
    </source>
</evidence>
<evidence type="ECO:0008006" key="4">
    <source>
        <dbReference type="Google" id="ProtNLM"/>
    </source>
</evidence>
<gene>
    <name evidence="2" type="ORF">CUMW_151160</name>
</gene>
<feature type="region of interest" description="Disordered" evidence="1">
    <location>
        <begin position="152"/>
        <end position="183"/>
    </location>
</feature>
<protein>
    <recommendedName>
        <fullName evidence="4">NB-ARC domain-containing protein</fullName>
    </recommendedName>
</protein>
<proteinExistence type="predicted"/>
<comment type="caution">
    <text evidence="2">The sequence shown here is derived from an EMBL/GenBank/DDBJ whole genome shotgun (WGS) entry which is preliminary data.</text>
</comment>
<organism evidence="2 3">
    <name type="scientific">Citrus unshiu</name>
    <name type="common">Satsuma mandarin</name>
    <name type="synonym">Citrus nobilis var. unshiu</name>
    <dbReference type="NCBI Taxonomy" id="55188"/>
    <lineage>
        <taxon>Eukaryota</taxon>
        <taxon>Viridiplantae</taxon>
        <taxon>Streptophyta</taxon>
        <taxon>Embryophyta</taxon>
        <taxon>Tracheophyta</taxon>
        <taxon>Spermatophyta</taxon>
        <taxon>Magnoliopsida</taxon>
        <taxon>eudicotyledons</taxon>
        <taxon>Gunneridae</taxon>
        <taxon>Pentapetalae</taxon>
        <taxon>rosids</taxon>
        <taxon>malvids</taxon>
        <taxon>Sapindales</taxon>
        <taxon>Rutaceae</taxon>
        <taxon>Aurantioideae</taxon>
        <taxon>Citrus</taxon>
    </lineage>
</organism>
<dbReference type="EMBL" id="BDQV01000096">
    <property type="protein sequence ID" value="GAY53709.1"/>
    <property type="molecule type" value="Genomic_DNA"/>
</dbReference>
<evidence type="ECO:0000313" key="3">
    <source>
        <dbReference type="Proteomes" id="UP000236630"/>
    </source>
</evidence>
<name>A0A2H5PMY4_CITUN</name>
<keyword evidence="3" id="KW-1185">Reference proteome</keyword>
<accession>A0A2H5PMY4</accession>
<dbReference type="Proteomes" id="UP000236630">
    <property type="component" value="Unassembled WGS sequence"/>
</dbReference>
<sequence length="183" mass="21256">MIFGPDMEKPITSLGFNEIIADDDTAPKVILSSLEELNLMQLRNIKKLWPDQFQGILLQLQHLVIINCESMEGVVDTMGWLERDGGKLIELKLITLLRFSNQNLPCAGDNEHADGRRRWQRRQRRLQLERGRKAVKNSWKLQLRLINHWYSAGTPKRNPQTAASESEKRVGQRRPAGKRFLRF</sequence>
<reference evidence="2 3" key="1">
    <citation type="journal article" date="2017" name="Front. Genet.">
        <title>Draft sequencing of the heterozygous diploid genome of Satsuma (Citrus unshiu Marc.) using a hybrid assembly approach.</title>
        <authorList>
            <person name="Shimizu T."/>
            <person name="Tanizawa Y."/>
            <person name="Mochizuki T."/>
            <person name="Nagasaki H."/>
            <person name="Yoshioka T."/>
            <person name="Toyoda A."/>
            <person name="Fujiyama A."/>
            <person name="Kaminuma E."/>
            <person name="Nakamura Y."/>
        </authorList>
    </citation>
    <scope>NUCLEOTIDE SEQUENCE [LARGE SCALE GENOMIC DNA]</scope>
    <source>
        <strain evidence="3">cv. Miyagawa wase</strain>
    </source>
</reference>
<feature type="non-terminal residue" evidence="2">
    <location>
        <position position="183"/>
    </location>
</feature>
<dbReference type="AlphaFoldDB" id="A0A2H5PMY4"/>
<feature type="compositionally biased region" description="Basic residues" evidence="1">
    <location>
        <begin position="171"/>
        <end position="183"/>
    </location>
</feature>